<keyword evidence="3" id="KW-0274">FAD</keyword>
<evidence type="ECO:0000259" key="4">
    <source>
        <dbReference type="Pfam" id="PF01494"/>
    </source>
</evidence>
<dbReference type="Gene3D" id="3.50.50.60">
    <property type="entry name" value="FAD/NAD(P)-binding domain"/>
    <property type="match status" value="1"/>
</dbReference>
<gene>
    <name evidence="5" type="ORF">CDV26_04280</name>
</gene>
<protein>
    <recommendedName>
        <fullName evidence="4">FAD-binding domain-containing protein</fullName>
    </recommendedName>
</protein>
<dbReference type="InterPro" id="IPR036188">
    <property type="entry name" value="FAD/NAD-bd_sf"/>
</dbReference>
<feature type="domain" description="FAD-binding" evidence="4">
    <location>
        <begin position="3"/>
        <end position="239"/>
    </location>
</feature>
<evidence type="ECO:0000256" key="3">
    <source>
        <dbReference type="ARBA" id="ARBA00022827"/>
    </source>
</evidence>
<dbReference type="Gene3D" id="3.30.9.10">
    <property type="entry name" value="D-Amino Acid Oxidase, subunit A, domain 2"/>
    <property type="match status" value="1"/>
</dbReference>
<keyword evidence="2" id="KW-0285">Flavoprotein</keyword>
<evidence type="ECO:0000313" key="5">
    <source>
        <dbReference type="EMBL" id="ASG67714.1"/>
    </source>
</evidence>
<evidence type="ECO:0000256" key="2">
    <source>
        <dbReference type="ARBA" id="ARBA00022630"/>
    </source>
</evidence>
<dbReference type="PANTHER" id="PTHR43004">
    <property type="entry name" value="TRK SYSTEM POTASSIUM UPTAKE PROTEIN"/>
    <property type="match status" value="1"/>
</dbReference>
<evidence type="ECO:0000256" key="1">
    <source>
        <dbReference type="ARBA" id="ARBA00001974"/>
    </source>
</evidence>
<dbReference type="PRINTS" id="PR00420">
    <property type="entry name" value="RNGMNOXGNASE"/>
</dbReference>
<comment type="cofactor">
    <cofactor evidence="1">
        <name>FAD</name>
        <dbReference type="ChEBI" id="CHEBI:57692"/>
    </cofactor>
</comment>
<dbReference type="InterPro" id="IPR002938">
    <property type="entry name" value="FAD-bd"/>
</dbReference>
<accession>A0ABN5AV05</accession>
<dbReference type="InterPro" id="IPR050641">
    <property type="entry name" value="RIFMO-like"/>
</dbReference>
<dbReference type="EMBL" id="CP022132">
    <property type="protein sequence ID" value="ASG67714.1"/>
    <property type="molecule type" value="Genomic_DNA"/>
</dbReference>
<name>A0ABN5AV05_9GAMM</name>
<proteinExistence type="predicted"/>
<dbReference type="Pfam" id="PF01494">
    <property type="entry name" value="FAD_binding_3"/>
    <property type="match status" value="1"/>
</dbReference>
<sequence length="259" mass="29331">MHDYHKNNSPEEIIHIPLWVTERVLRSRLSKLSLVEILKNTMVAEVNNQSNDLIQIKAKNRKTNQTEKFYAKYVVGCDGANSVVRNALGINFSKLASGRRMTNILFEAPDLFSKTKIDKAMVCFTINNQHSGVVGTVDPNNNLWYTLFYDESDTKNIEDLDIDSIINKMVGFEFNKKIVSATYWDMQVKLADEYSKNNKIFLVGESAHSFAPTGELGLNTAFGDASNLAWKLAHVIKGKLIYTVNLEQFTTSFSIIYSN</sequence>
<keyword evidence="6" id="KW-1185">Reference proteome</keyword>
<evidence type="ECO:0000313" key="6">
    <source>
        <dbReference type="Proteomes" id="UP000249910"/>
    </source>
</evidence>
<dbReference type="PANTHER" id="PTHR43004:SF19">
    <property type="entry name" value="BINDING MONOOXYGENASE, PUTATIVE (JCVI)-RELATED"/>
    <property type="match status" value="1"/>
</dbReference>
<organism evidence="5 6">
    <name type="scientific">Francisella halioticida</name>
    <dbReference type="NCBI Taxonomy" id="549298"/>
    <lineage>
        <taxon>Bacteria</taxon>
        <taxon>Pseudomonadati</taxon>
        <taxon>Pseudomonadota</taxon>
        <taxon>Gammaproteobacteria</taxon>
        <taxon>Thiotrichales</taxon>
        <taxon>Francisellaceae</taxon>
        <taxon>Francisella</taxon>
    </lineage>
</organism>
<dbReference type="RefSeq" id="WP_088772238.1">
    <property type="nucleotide sequence ID" value="NZ_CP022132.1"/>
</dbReference>
<dbReference type="SUPFAM" id="SSF51905">
    <property type="entry name" value="FAD/NAD(P)-binding domain"/>
    <property type="match status" value="1"/>
</dbReference>
<dbReference type="Proteomes" id="UP000249910">
    <property type="component" value="Chromosome"/>
</dbReference>
<reference evidence="5 6" key="1">
    <citation type="submission" date="2017-06" db="EMBL/GenBank/DDBJ databases">
        <title>Complete genome of Francisella halioticida.</title>
        <authorList>
            <person name="Sjodin A."/>
        </authorList>
    </citation>
    <scope>NUCLEOTIDE SEQUENCE [LARGE SCALE GENOMIC DNA]</scope>
    <source>
        <strain evidence="5 6">DSM 23729</strain>
    </source>
</reference>